<evidence type="ECO:0000256" key="1">
    <source>
        <dbReference type="SAM" id="Coils"/>
    </source>
</evidence>
<organism evidence="3 4">
    <name type="scientific">Paracoccus pantotrophus</name>
    <name type="common">Thiosphaera pantotropha</name>
    <dbReference type="NCBI Taxonomy" id="82367"/>
    <lineage>
        <taxon>Bacteria</taxon>
        <taxon>Pseudomonadati</taxon>
        <taxon>Pseudomonadota</taxon>
        <taxon>Alphaproteobacteria</taxon>
        <taxon>Rhodobacterales</taxon>
        <taxon>Paracoccaceae</taxon>
        <taxon>Paracoccus</taxon>
    </lineage>
</organism>
<name>A0A7H9BXY2_PARPN</name>
<dbReference type="Pfam" id="PF06667">
    <property type="entry name" value="PspB"/>
    <property type="match status" value="1"/>
</dbReference>
<protein>
    <recommendedName>
        <fullName evidence="5">Phage shock protein B</fullName>
    </recommendedName>
</protein>
<keyword evidence="2" id="KW-1133">Transmembrane helix</keyword>
<keyword evidence="1" id="KW-0175">Coiled coil</keyword>
<dbReference type="RefSeq" id="WP_035211836.1">
    <property type="nucleotide sequence ID" value="NZ_CP058690.1"/>
</dbReference>
<proteinExistence type="predicted"/>
<dbReference type="Proteomes" id="UP000509322">
    <property type="component" value="Chromosome 2"/>
</dbReference>
<dbReference type="InterPro" id="IPR009554">
    <property type="entry name" value="Phageshock_PspB"/>
</dbReference>
<dbReference type="GO" id="GO:0006355">
    <property type="term" value="P:regulation of DNA-templated transcription"/>
    <property type="evidence" value="ECO:0007669"/>
    <property type="project" value="InterPro"/>
</dbReference>
<gene>
    <name evidence="3" type="ORF">HYQ43_18245</name>
</gene>
<dbReference type="EMBL" id="CP058690">
    <property type="protein sequence ID" value="QLH16053.1"/>
    <property type="molecule type" value="Genomic_DNA"/>
</dbReference>
<dbReference type="GO" id="GO:0009271">
    <property type="term" value="P:phage shock"/>
    <property type="evidence" value="ECO:0007669"/>
    <property type="project" value="InterPro"/>
</dbReference>
<feature type="transmembrane region" description="Helical" evidence="2">
    <location>
        <begin position="6"/>
        <end position="28"/>
    </location>
</feature>
<keyword evidence="2" id="KW-0472">Membrane</keyword>
<feature type="coiled-coil region" evidence="1">
    <location>
        <begin position="40"/>
        <end position="67"/>
    </location>
</feature>
<evidence type="ECO:0000313" key="3">
    <source>
        <dbReference type="EMBL" id="QLH16053.1"/>
    </source>
</evidence>
<keyword evidence="2" id="KW-0812">Transmembrane</keyword>
<evidence type="ECO:0008006" key="5">
    <source>
        <dbReference type="Google" id="ProtNLM"/>
    </source>
</evidence>
<accession>A0A7H9BXY2</accession>
<dbReference type="AlphaFoldDB" id="A0A7H9BXY2"/>
<evidence type="ECO:0000313" key="4">
    <source>
        <dbReference type="Proteomes" id="UP000509322"/>
    </source>
</evidence>
<evidence type="ECO:0000256" key="2">
    <source>
        <dbReference type="SAM" id="Phobius"/>
    </source>
</evidence>
<reference evidence="3 4" key="1">
    <citation type="submission" date="2020-07" db="EMBL/GenBank/DDBJ databases">
        <title>The complete genome of Paracoccus pantotrophus ACCC 10489.</title>
        <authorList>
            <person name="Si Y."/>
        </authorList>
    </citation>
    <scope>NUCLEOTIDE SEQUENCE [LARGE SCALE GENOMIC DNA]</scope>
    <source>
        <strain evidence="3 4">ACCC10489</strain>
    </source>
</reference>
<sequence>MTNAPAFIILSVLTLLVIVIVFAMKYLTAARRGRALEMKEKETVAAIEGLRQEIAQLTNRLNVVEKLLKDVE</sequence>